<evidence type="ECO:0000256" key="1">
    <source>
        <dbReference type="ARBA" id="ARBA00004141"/>
    </source>
</evidence>
<dbReference type="PANTHER" id="PTHR32089">
    <property type="entry name" value="METHYL-ACCEPTING CHEMOTAXIS PROTEIN MCPB"/>
    <property type="match status" value="1"/>
</dbReference>
<gene>
    <name evidence="8" type="ORF">FTUN_5591</name>
</gene>
<dbReference type="PANTHER" id="PTHR32089:SF119">
    <property type="entry name" value="METHYL-ACCEPTING CHEMOTAXIS PROTEIN CTPL"/>
    <property type="match status" value="1"/>
</dbReference>
<dbReference type="Gene3D" id="6.10.340.10">
    <property type="match status" value="1"/>
</dbReference>
<feature type="compositionally biased region" description="Basic residues" evidence="5">
    <location>
        <begin position="485"/>
        <end position="507"/>
    </location>
</feature>
<evidence type="ECO:0000313" key="8">
    <source>
        <dbReference type="EMBL" id="QJW98011.1"/>
    </source>
</evidence>
<evidence type="ECO:0000256" key="4">
    <source>
        <dbReference type="ARBA" id="ARBA00023136"/>
    </source>
</evidence>
<keyword evidence="2 6" id="KW-0812">Transmembrane</keyword>
<dbReference type="CDD" id="cd18774">
    <property type="entry name" value="PDC2_HK_sensor"/>
    <property type="match status" value="1"/>
</dbReference>
<feature type="compositionally biased region" description="Low complexity" evidence="5">
    <location>
        <begin position="470"/>
        <end position="484"/>
    </location>
</feature>
<comment type="subcellular location">
    <subcellularLocation>
        <location evidence="1">Membrane</location>
        <topology evidence="1">Multi-pass membrane protein</topology>
    </subcellularLocation>
</comment>
<evidence type="ECO:0000256" key="5">
    <source>
        <dbReference type="SAM" id="MobiDB-lite"/>
    </source>
</evidence>
<keyword evidence="9" id="KW-1185">Reference proteome</keyword>
<dbReference type="GO" id="GO:0016020">
    <property type="term" value="C:membrane"/>
    <property type="evidence" value="ECO:0007669"/>
    <property type="project" value="UniProtKB-SubCell"/>
</dbReference>
<dbReference type="Pfam" id="PF17201">
    <property type="entry name" value="Cache_3-Cache_2"/>
    <property type="match status" value="1"/>
</dbReference>
<name>A0A6M5YXL0_9BACT</name>
<feature type="compositionally biased region" description="Basic and acidic residues" evidence="5">
    <location>
        <begin position="429"/>
        <end position="458"/>
    </location>
</feature>
<evidence type="ECO:0000256" key="6">
    <source>
        <dbReference type="SAM" id="Phobius"/>
    </source>
</evidence>
<dbReference type="CDD" id="cd06225">
    <property type="entry name" value="HAMP"/>
    <property type="match status" value="1"/>
</dbReference>
<dbReference type="Gene3D" id="3.30.450.20">
    <property type="entry name" value="PAS domain"/>
    <property type="match status" value="1"/>
</dbReference>
<feature type="transmembrane region" description="Helical" evidence="6">
    <location>
        <begin position="355"/>
        <end position="377"/>
    </location>
</feature>
<evidence type="ECO:0000259" key="7">
    <source>
        <dbReference type="PROSITE" id="PS50885"/>
    </source>
</evidence>
<dbReference type="EMBL" id="CP053452">
    <property type="protein sequence ID" value="QJW98011.1"/>
    <property type="molecule type" value="Genomic_DNA"/>
</dbReference>
<evidence type="ECO:0000256" key="3">
    <source>
        <dbReference type="ARBA" id="ARBA00022989"/>
    </source>
</evidence>
<dbReference type="KEGG" id="ftj:FTUN_5591"/>
<evidence type="ECO:0000256" key="2">
    <source>
        <dbReference type="ARBA" id="ARBA00022692"/>
    </source>
</evidence>
<reference evidence="9" key="1">
    <citation type="submission" date="2020-05" db="EMBL/GenBank/DDBJ databases">
        <title>Frigoriglobus tundricola gen. nov., sp. nov., a psychrotolerant cellulolytic planctomycete of the family Gemmataceae with two divergent copies of 16S rRNA gene.</title>
        <authorList>
            <person name="Kulichevskaya I.S."/>
            <person name="Ivanova A.A."/>
            <person name="Naumoff D.G."/>
            <person name="Beletsky A.V."/>
            <person name="Rijpstra W.I.C."/>
            <person name="Sinninghe Damste J.S."/>
            <person name="Mardanov A.V."/>
            <person name="Ravin N.V."/>
            <person name="Dedysh S.N."/>
        </authorList>
    </citation>
    <scope>NUCLEOTIDE SEQUENCE [LARGE SCALE GENOMIC DNA]</scope>
    <source>
        <strain evidence="9">PL17</strain>
    </source>
</reference>
<sequence>MYRSLPLRMKLFSFAALCLLLALAVVGVSVATTRAMARDAERACGRLNSEKLDQTVGAVRALCATQQDALRHLLEVDLKSAHALADQRGGFRLAPEPVTWSAVNQFTKAGAPVRLPRMALGATWLGQNADPGRPSPLVDEVMRITGATCTVFQRMNDEGDMIRVCTNIEDAGGRRAIGTFIPAAGPDGKRNAVVATVLRGETYIGRAFVVRAWYISAYEPIRDAAGRVIGALYVGVPQDNVPALRTAVGDMRVGATGRTFVIDSQGSWVIRPREGGSDALQPVRGELAASGPRLAPGAVAELTHTEERGDGSPPVRKVVRFTYFAPWDWVIGVVVDEAEVQEVSAGVVAQGRHQVVLLGAISGAALVAILTCALVLARTICRPIAQVVQALEATAAADFSRRVEVTSRDEVGRMGAALNTAIAALRASKEAEQKQAEKDRAAAEAERQRAAERAERGASRPRRTGRRPRPSGSGRPSGPSASASRPRRTASRRRRTGRPRPARRSGRRPCGTR</sequence>
<dbReference type="PROSITE" id="PS50885">
    <property type="entry name" value="HAMP"/>
    <property type="match status" value="1"/>
</dbReference>
<accession>A0A6M5YXL0</accession>
<dbReference type="Proteomes" id="UP000503447">
    <property type="component" value="Chromosome"/>
</dbReference>
<evidence type="ECO:0000313" key="9">
    <source>
        <dbReference type="Proteomes" id="UP000503447"/>
    </source>
</evidence>
<organism evidence="8 9">
    <name type="scientific">Frigoriglobus tundricola</name>
    <dbReference type="NCBI Taxonomy" id="2774151"/>
    <lineage>
        <taxon>Bacteria</taxon>
        <taxon>Pseudomonadati</taxon>
        <taxon>Planctomycetota</taxon>
        <taxon>Planctomycetia</taxon>
        <taxon>Gemmatales</taxon>
        <taxon>Gemmataceae</taxon>
        <taxon>Frigoriglobus</taxon>
    </lineage>
</organism>
<dbReference type="RefSeq" id="WP_315854385.1">
    <property type="nucleotide sequence ID" value="NZ_CP053452.2"/>
</dbReference>
<feature type="compositionally biased region" description="Basic residues" evidence="5">
    <location>
        <begin position="459"/>
        <end position="469"/>
    </location>
</feature>
<dbReference type="AlphaFoldDB" id="A0A6M5YXL0"/>
<keyword evidence="4 6" id="KW-0472">Membrane</keyword>
<feature type="region of interest" description="Disordered" evidence="5">
    <location>
        <begin position="429"/>
        <end position="513"/>
    </location>
</feature>
<keyword evidence="3 6" id="KW-1133">Transmembrane helix</keyword>
<dbReference type="Pfam" id="PF00672">
    <property type="entry name" value="HAMP"/>
    <property type="match status" value="1"/>
</dbReference>
<dbReference type="SUPFAM" id="SSF158472">
    <property type="entry name" value="HAMP domain-like"/>
    <property type="match status" value="1"/>
</dbReference>
<dbReference type="GO" id="GO:0007165">
    <property type="term" value="P:signal transduction"/>
    <property type="evidence" value="ECO:0007669"/>
    <property type="project" value="InterPro"/>
</dbReference>
<dbReference type="SUPFAM" id="SSF103190">
    <property type="entry name" value="Sensory domain-like"/>
    <property type="match status" value="1"/>
</dbReference>
<protein>
    <recommendedName>
        <fullName evidence="7">HAMP domain-containing protein</fullName>
    </recommendedName>
</protein>
<dbReference type="InterPro" id="IPR003660">
    <property type="entry name" value="HAMP_dom"/>
</dbReference>
<dbReference type="InterPro" id="IPR029151">
    <property type="entry name" value="Sensor-like_sf"/>
</dbReference>
<dbReference type="SMART" id="SM00304">
    <property type="entry name" value="HAMP"/>
    <property type="match status" value="1"/>
</dbReference>
<feature type="domain" description="HAMP" evidence="7">
    <location>
        <begin position="378"/>
        <end position="430"/>
    </location>
</feature>
<proteinExistence type="predicted"/>
<dbReference type="InterPro" id="IPR033462">
    <property type="entry name" value="Cache_3-Cache_2"/>
</dbReference>